<protein>
    <recommendedName>
        <fullName evidence="3">Bacteriocin-protection protein</fullName>
    </recommendedName>
</protein>
<dbReference type="RefSeq" id="WP_128941857.1">
    <property type="nucleotide sequence ID" value="NZ_RDRA01000020.1"/>
</dbReference>
<sequence>MTNVKGPIISFADLPSIEAYLSAHEGSESGFWLKLAKAGAPEATITKAQAIEAALCHGWIDGQLGKFDEHYYLVRMTPRRSASRWSAINRDTAERLVREGRMQPAGLSEIQKAKADGRWSAAYQSQGKAEPPSDFLAALAENSEAERAFATLDRANRFAFVYRVNDAKRPEKRNKRIREFVEMLARGETIHPTKSKRAPRA</sequence>
<dbReference type="Pfam" id="PF13376">
    <property type="entry name" value="OmdA"/>
    <property type="match status" value="1"/>
</dbReference>
<gene>
    <name evidence="1" type="ORF">EAS62_30495</name>
</gene>
<comment type="caution">
    <text evidence="1">The sequence shown here is derived from an EMBL/GenBank/DDBJ whole genome shotgun (WGS) entry which is preliminary data.</text>
</comment>
<keyword evidence="2" id="KW-1185">Reference proteome</keyword>
<evidence type="ECO:0000313" key="2">
    <source>
        <dbReference type="Proteomes" id="UP000289946"/>
    </source>
</evidence>
<reference evidence="1 2" key="1">
    <citation type="submission" date="2018-10" db="EMBL/GenBank/DDBJ databases">
        <title>Bradyrhizobium sp. nov., isolated from effective nodules of peanut in China.</title>
        <authorList>
            <person name="Li Y."/>
        </authorList>
    </citation>
    <scope>NUCLEOTIDE SEQUENCE [LARGE SCALE GENOMIC DNA]</scope>
    <source>
        <strain evidence="1 2">CCBAU 51781</strain>
    </source>
</reference>
<proteinExistence type="predicted"/>
<name>A0ABY0DCS5_9BRAD</name>
<dbReference type="EMBL" id="RDRA01000020">
    <property type="protein sequence ID" value="RXG89348.1"/>
    <property type="molecule type" value="Genomic_DNA"/>
</dbReference>
<accession>A0ABY0DCS5</accession>
<dbReference type="Proteomes" id="UP000289946">
    <property type="component" value="Unassembled WGS sequence"/>
</dbReference>
<organism evidence="1 2">
    <name type="scientific">Bradyrhizobium zhanjiangense</name>
    <dbReference type="NCBI Taxonomy" id="1325107"/>
    <lineage>
        <taxon>Bacteria</taxon>
        <taxon>Pseudomonadati</taxon>
        <taxon>Pseudomonadota</taxon>
        <taxon>Alphaproteobacteria</taxon>
        <taxon>Hyphomicrobiales</taxon>
        <taxon>Nitrobacteraceae</taxon>
        <taxon>Bradyrhizobium</taxon>
    </lineage>
</organism>
<evidence type="ECO:0000313" key="1">
    <source>
        <dbReference type="EMBL" id="RXG89348.1"/>
    </source>
</evidence>
<evidence type="ECO:0008006" key="3">
    <source>
        <dbReference type="Google" id="ProtNLM"/>
    </source>
</evidence>